<keyword evidence="2" id="KW-0812">Transmembrane</keyword>
<keyword evidence="2" id="KW-1133">Transmembrane helix</keyword>
<evidence type="ECO:0000313" key="3">
    <source>
        <dbReference type="EMBL" id="KOF62785.1"/>
    </source>
</evidence>
<evidence type="ECO:0000256" key="1">
    <source>
        <dbReference type="SAM" id="MobiDB-lite"/>
    </source>
</evidence>
<sequence length="59" mass="6546">MTTTHELIVVVFINPVVVFLSFKRQRSLLKTLISLPKATMKHSSVHRHMSSGSSSSCSC</sequence>
<feature type="compositionally biased region" description="Basic residues" evidence="1">
    <location>
        <begin position="40"/>
        <end position="49"/>
    </location>
</feature>
<name>A0A0L8FGI9_OCTBM</name>
<dbReference type="EMBL" id="KQ432338">
    <property type="protein sequence ID" value="KOF62785.1"/>
    <property type="molecule type" value="Genomic_DNA"/>
</dbReference>
<feature type="region of interest" description="Disordered" evidence="1">
    <location>
        <begin position="40"/>
        <end position="59"/>
    </location>
</feature>
<dbReference type="AlphaFoldDB" id="A0A0L8FGI9"/>
<proteinExistence type="predicted"/>
<feature type="compositionally biased region" description="Low complexity" evidence="1">
    <location>
        <begin position="50"/>
        <end position="59"/>
    </location>
</feature>
<evidence type="ECO:0000256" key="2">
    <source>
        <dbReference type="SAM" id="Phobius"/>
    </source>
</evidence>
<keyword evidence="2" id="KW-0472">Membrane</keyword>
<feature type="transmembrane region" description="Helical" evidence="2">
    <location>
        <begin position="6"/>
        <end position="22"/>
    </location>
</feature>
<protein>
    <submittedName>
        <fullName evidence="3">Uncharacterized protein</fullName>
    </submittedName>
</protein>
<organism evidence="3">
    <name type="scientific">Octopus bimaculoides</name>
    <name type="common">California two-spotted octopus</name>
    <dbReference type="NCBI Taxonomy" id="37653"/>
    <lineage>
        <taxon>Eukaryota</taxon>
        <taxon>Metazoa</taxon>
        <taxon>Spiralia</taxon>
        <taxon>Lophotrochozoa</taxon>
        <taxon>Mollusca</taxon>
        <taxon>Cephalopoda</taxon>
        <taxon>Coleoidea</taxon>
        <taxon>Octopodiformes</taxon>
        <taxon>Octopoda</taxon>
        <taxon>Incirrata</taxon>
        <taxon>Octopodidae</taxon>
        <taxon>Octopus</taxon>
    </lineage>
</organism>
<gene>
    <name evidence="3" type="ORF">OCBIM_22021810mg</name>
</gene>
<reference evidence="3" key="1">
    <citation type="submission" date="2015-07" db="EMBL/GenBank/DDBJ databases">
        <title>MeaNS - Measles Nucleotide Surveillance Program.</title>
        <authorList>
            <person name="Tran T."/>
            <person name="Druce J."/>
        </authorList>
    </citation>
    <scope>NUCLEOTIDE SEQUENCE</scope>
    <source>
        <strain evidence="3">UCB-OBI-ISO-001</strain>
        <tissue evidence="3">Gonad</tissue>
    </source>
</reference>
<accession>A0A0L8FGI9</accession>